<evidence type="ECO:0000259" key="1">
    <source>
        <dbReference type="Pfam" id="PF19419"/>
    </source>
</evidence>
<feature type="domain" description="DUF5983" evidence="1">
    <location>
        <begin position="97"/>
        <end position="189"/>
    </location>
</feature>
<sequence length="189" mass="21198">MPKYYLQNAPRGVTAIQLDNGDEAVYLDGEFIVCCDLGERDDPVIELGEILARSMGVPFRLLTLPVPDDEEWAWNDVSDALNWGVRVPLPRMMLRPVLECSTSHITEADNALLEDLSSSHEDSGWILNSGVGYLLRLDAVYDPLIRLRRLGISRTTRALIARARRQADISMIHFSSVGEEIEGAPTFDW</sequence>
<dbReference type="Pfam" id="PF19419">
    <property type="entry name" value="DUF5983"/>
    <property type="match status" value="1"/>
</dbReference>
<proteinExistence type="predicted"/>
<dbReference type="Proteomes" id="UP000659084">
    <property type="component" value="Unassembled WGS sequence"/>
</dbReference>
<name>A0AAW3WUQ3_SERFO</name>
<comment type="caution">
    <text evidence="2">The sequence shown here is derived from an EMBL/GenBank/DDBJ whole genome shotgun (WGS) entry which is preliminary data.</text>
</comment>
<gene>
    <name evidence="2" type="ORF">H8J20_21640</name>
</gene>
<reference evidence="2" key="1">
    <citation type="submission" date="2020-08" db="EMBL/GenBank/DDBJ databases">
        <title>Food and environmental bacterial isolates.</title>
        <authorList>
            <person name="Richter L."/>
            <person name="Du Plessis E.M."/>
            <person name="Duvenage S."/>
            <person name="Allam M."/>
            <person name="Korsten L."/>
        </authorList>
    </citation>
    <scope>NUCLEOTIDE SEQUENCE</scope>
    <source>
        <strain evidence="2">UPMP2127</strain>
    </source>
</reference>
<dbReference type="AlphaFoldDB" id="A0AAW3WUQ3"/>
<dbReference type="EMBL" id="JACNYO010000028">
    <property type="protein sequence ID" value="MBC3214744.1"/>
    <property type="molecule type" value="Genomic_DNA"/>
</dbReference>
<dbReference type="InterPro" id="IPR046025">
    <property type="entry name" value="DUF5983"/>
</dbReference>
<dbReference type="RefSeq" id="WP_179253804.1">
    <property type="nucleotide sequence ID" value="NZ_JACBIV010000032.1"/>
</dbReference>
<organism evidence="2 3">
    <name type="scientific">Serratia fonticola</name>
    <dbReference type="NCBI Taxonomy" id="47917"/>
    <lineage>
        <taxon>Bacteria</taxon>
        <taxon>Pseudomonadati</taxon>
        <taxon>Pseudomonadota</taxon>
        <taxon>Gammaproteobacteria</taxon>
        <taxon>Enterobacterales</taxon>
        <taxon>Yersiniaceae</taxon>
        <taxon>Serratia</taxon>
    </lineage>
</organism>
<evidence type="ECO:0000313" key="3">
    <source>
        <dbReference type="Proteomes" id="UP000659084"/>
    </source>
</evidence>
<accession>A0AAW3WUQ3</accession>
<evidence type="ECO:0000313" key="2">
    <source>
        <dbReference type="EMBL" id="MBC3214744.1"/>
    </source>
</evidence>
<protein>
    <recommendedName>
        <fullName evidence="1">DUF5983 domain-containing protein</fullName>
    </recommendedName>
</protein>